<accession>A0AAV3UFF8</accession>
<evidence type="ECO:0000313" key="2">
    <source>
        <dbReference type="Proteomes" id="UP001501729"/>
    </source>
</evidence>
<sequence length="78" mass="8684">MVVEVPAVANADASFEFGVSERVLSLSKRPLEFVDYRHPTLVTDDGERVGGVWTRVVHAELFGSRVYISPEKMSALYV</sequence>
<organism evidence="1 2">
    <name type="scientific">Haladaptatus pallidirubidus</name>
    <dbReference type="NCBI Taxonomy" id="1008152"/>
    <lineage>
        <taxon>Archaea</taxon>
        <taxon>Methanobacteriati</taxon>
        <taxon>Methanobacteriota</taxon>
        <taxon>Stenosarchaea group</taxon>
        <taxon>Halobacteria</taxon>
        <taxon>Halobacteriales</taxon>
        <taxon>Haladaptataceae</taxon>
        <taxon>Haladaptatus</taxon>
    </lineage>
</organism>
<keyword evidence="2" id="KW-1185">Reference proteome</keyword>
<evidence type="ECO:0000313" key="1">
    <source>
        <dbReference type="EMBL" id="GAA5048013.1"/>
    </source>
</evidence>
<reference evidence="1 2" key="1">
    <citation type="journal article" date="2019" name="Int. J. Syst. Evol. Microbiol.">
        <title>The Global Catalogue of Microorganisms (GCM) 10K type strain sequencing project: providing services to taxonomists for standard genome sequencing and annotation.</title>
        <authorList>
            <consortium name="The Broad Institute Genomics Platform"/>
            <consortium name="The Broad Institute Genome Sequencing Center for Infectious Disease"/>
            <person name="Wu L."/>
            <person name="Ma J."/>
        </authorList>
    </citation>
    <scope>NUCLEOTIDE SEQUENCE [LARGE SCALE GENOMIC DNA]</scope>
    <source>
        <strain evidence="1 2">JCM 17504</strain>
    </source>
</reference>
<proteinExistence type="predicted"/>
<dbReference type="Proteomes" id="UP001501729">
    <property type="component" value="Unassembled WGS sequence"/>
</dbReference>
<gene>
    <name evidence="1" type="ORF">GCM10025751_19300</name>
</gene>
<comment type="caution">
    <text evidence="1">The sequence shown here is derived from an EMBL/GenBank/DDBJ whole genome shotgun (WGS) entry which is preliminary data.</text>
</comment>
<name>A0AAV3UFF8_9EURY</name>
<protein>
    <submittedName>
        <fullName evidence="1">Uncharacterized protein</fullName>
    </submittedName>
</protein>
<dbReference type="EMBL" id="BAABKX010000001">
    <property type="protein sequence ID" value="GAA5048013.1"/>
    <property type="molecule type" value="Genomic_DNA"/>
</dbReference>
<dbReference type="AlphaFoldDB" id="A0AAV3UFF8"/>